<dbReference type="RefSeq" id="WP_072725865.1">
    <property type="nucleotide sequence ID" value="NZ_FQXH01000024.1"/>
</dbReference>
<dbReference type="Proteomes" id="UP000242520">
    <property type="component" value="Unassembled WGS sequence"/>
</dbReference>
<name>A0A1M5STI8_9FIRM</name>
<dbReference type="EMBL" id="FQXH01000024">
    <property type="protein sequence ID" value="SHH41861.1"/>
    <property type="molecule type" value="Genomic_DNA"/>
</dbReference>
<evidence type="ECO:0000313" key="2">
    <source>
        <dbReference type="Proteomes" id="UP000242520"/>
    </source>
</evidence>
<sequence>MSLNNKLLIYSEKLDEKYILNLFKNLQNEFLVRNFGTKEIEEISEDKINEKAIEIYLDILDFKEKFYCDVKHGFYINGERLSKAIKHIQNLGFNAELYKSHSHLYCDINSISFEGYCYFLSDGTYRVFYTECNNSEINKKCMEKLKLTTENNKYLKIEKEKINWDELCYEFEKWILQILENIE</sequence>
<organism evidence="1 2">
    <name type="scientific">Tepidibacter thalassicus DSM 15285</name>
    <dbReference type="NCBI Taxonomy" id="1123350"/>
    <lineage>
        <taxon>Bacteria</taxon>
        <taxon>Bacillati</taxon>
        <taxon>Bacillota</taxon>
        <taxon>Clostridia</taxon>
        <taxon>Peptostreptococcales</taxon>
        <taxon>Peptostreptococcaceae</taxon>
        <taxon>Tepidibacter</taxon>
    </lineage>
</organism>
<accession>A0A1M5STI8</accession>
<reference evidence="2" key="1">
    <citation type="submission" date="2016-11" db="EMBL/GenBank/DDBJ databases">
        <authorList>
            <person name="Varghese N."/>
            <person name="Submissions S."/>
        </authorList>
    </citation>
    <scope>NUCLEOTIDE SEQUENCE [LARGE SCALE GENOMIC DNA]</scope>
    <source>
        <strain evidence="2">DSM 15285</strain>
    </source>
</reference>
<dbReference type="AlphaFoldDB" id="A0A1M5STI8"/>
<proteinExistence type="predicted"/>
<evidence type="ECO:0000313" key="1">
    <source>
        <dbReference type="EMBL" id="SHH41861.1"/>
    </source>
</evidence>
<protein>
    <submittedName>
        <fullName evidence="1">Uncharacterized protein</fullName>
    </submittedName>
</protein>
<keyword evidence="2" id="KW-1185">Reference proteome</keyword>
<gene>
    <name evidence="1" type="ORF">SAMN02744040_01898</name>
</gene>